<evidence type="ECO:0000313" key="2">
    <source>
        <dbReference type="EMBL" id="MFC4303768.1"/>
    </source>
</evidence>
<reference evidence="3" key="1">
    <citation type="journal article" date="2019" name="Int. J. Syst. Evol. Microbiol.">
        <title>The Global Catalogue of Microorganisms (GCM) 10K type strain sequencing project: providing services to taxonomists for standard genome sequencing and annotation.</title>
        <authorList>
            <consortium name="The Broad Institute Genomics Platform"/>
            <consortium name="The Broad Institute Genome Sequencing Center for Infectious Disease"/>
            <person name="Wu L."/>
            <person name="Ma J."/>
        </authorList>
    </citation>
    <scope>NUCLEOTIDE SEQUENCE [LARGE SCALE GENOMIC DNA]</scope>
    <source>
        <strain evidence="3">CGMCC 4.1641</strain>
    </source>
</reference>
<dbReference type="RefSeq" id="WP_204603766.1">
    <property type="nucleotide sequence ID" value="NZ_JBHSED010000015.1"/>
</dbReference>
<accession>A0ABV8SA56</accession>
<comment type="caution">
    <text evidence="2">The sequence shown here is derived from an EMBL/GenBank/DDBJ whole genome shotgun (WGS) entry which is preliminary data.</text>
</comment>
<feature type="transmembrane region" description="Helical" evidence="1">
    <location>
        <begin position="45"/>
        <end position="63"/>
    </location>
</feature>
<gene>
    <name evidence="2" type="ORF">ACFO1S_09970</name>
</gene>
<name>A0ABV8SA56_9BACL</name>
<organism evidence="2 3">
    <name type="scientific">Cohnella boryungensis</name>
    <dbReference type="NCBI Taxonomy" id="768479"/>
    <lineage>
        <taxon>Bacteria</taxon>
        <taxon>Bacillati</taxon>
        <taxon>Bacillota</taxon>
        <taxon>Bacilli</taxon>
        <taxon>Bacillales</taxon>
        <taxon>Paenibacillaceae</taxon>
        <taxon>Cohnella</taxon>
    </lineage>
</organism>
<dbReference type="EMBL" id="JBHSED010000015">
    <property type="protein sequence ID" value="MFC4303768.1"/>
    <property type="molecule type" value="Genomic_DNA"/>
</dbReference>
<protein>
    <submittedName>
        <fullName evidence="2">Uncharacterized protein</fullName>
    </submittedName>
</protein>
<keyword evidence="1" id="KW-1133">Transmembrane helix</keyword>
<proteinExistence type="predicted"/>
<keyword evidence="1" id="KW-0472">Membrane</keyword>
<dbReference type="Proteomes" id="UP001595755">
    <property type="component" value="Unassembled WGS sequence"/>
</dbReference>
<evidence type="ECO:0000313" key="3">
    <source>
        <dbReference type="Proteomes" id="UP001595755"/>
    </source>
</evidence>
<keyword evidence="3" id="KW-1185">Reference proteome</keyword>
<evidence type="ECO:0000256" key="1">
    <source>
        <dbReference type="SAM" id="Phobius"/>
    </source>
</evidence>
<sequence>MKHLKMDLNSISLLFIKMAIIATSIEAIFSFFYDEIEIYDLLLSFLIYCVGLSFIYSCALILPPKNKNNPLTMGNDILESIYPEAIVDLYVDNENRGVFTVNTKEIDGVSFREFEPIENAYELFVILNTYQKVLVSIKTNRSIEIYNILENYKVNAKFMMENPEITKAFSKS</sequence>
<keyword evidence="1" id="KW-0812">Transmembrane</keyword>
<feature type="transmembrane region" description="Helical" evidence="1">
    <location>
        <begin position="12"/>
        <end position="33"/>
    </location>
</feature>